<evidence type="ECO:0000256" key="2">
    <source>
        <dbReference type="ARBA" id="ARBA00022676"/>
    </source>
</evidence>
<organism evidence="5 6">
    <name type="scientific">Candidatus Doudnabacteria bacterium RIFCSPHIGHO2_01_52_17</name>
    <dbReference type="NCBI Taxonomy" id="1817820"/>
    <lineage>
        <taxon>Bacteria</taxon>
        <taxon>Candidatus Doudnaibacteriota</taxon>
    </lineage>
</organism>
<dbReference type="GO" id="GO:0009247">
    <property type="term" value="P:glycolipid biosynthetic process"/>
    <property type="evidence" value="ECO:0007669"/>
    <property type="project" value="InterPro"/>
</dbReference>
<gene>
    <name evidence="5" type="ORF">A3K06_03600</name>
</gene>
<comment type="caution">
    <text evidence="5">The sequence shown here is derived from an EMBL/GenBank/DDBJ whole genome shotgun (WGS) entry which is preliminary data.</text>
</comment>
<dbReference type="PANTHER" id="PTHR43025:SF3">
    <property type="entry name" value="MONOGALACTOSYLDIACYLGLYCEROL SYNTHASE 1, CHLOROPLASTIC"/>
    <property type="match status" value="1"/>
</dbReference>
<dbReference type="EMBL" id="MFEG01000005">
    <property type="protein sequence ID" value="OGE76491.1"/>
    <property type="molecule type" value="Genomic_DNA"/>
</dbReference>
<feature type="domain" description="Diacylglycerol glucosyltransferase N-terminal" evidence="4">
    <location>
        <begin position="15"/>
        <end position="179"/>
    </location>
</feature>
<accession>A0A1F5NFN5</accession>
<dbReference type="InterPro" id="IPR050519">
    <property type="entry name" value="Glycosyltransf_28_UgtP"/>
</dbReference>
<dbReference type="Pfam" id="PF06925">
    <property type="entry name" value="MGDG_synth"/>
    <property type="match status" value="1"/>
</dbReference>
<dbReference type="InterPro" id="IPR009695">
    <property type="entry name" value="Diacylglyc_glucosyltr_N"/>
</dbReference>
<keyword evidence="2" id="KW-0328">Glycosyltransferase</keyword>
<comment type="similarity">
    <text evidence="1">Belongs to the glycosyltransferase 28 family.</text>
</comment>
<evidence type="ECO:0000313" key="6">
    <source>
        <dbReference type="Proteomes" id="UP000176547"/>
    </source>
</evidence>
<protein>
    <recommendedName>
        <fullName evidence="4">Diacylglycerol glucosyltransferase N-terminal domain-containing protein</fullName>
    </recommendedName>
</protein>
<name>A0A1F5NFN5_9BACT</name>
<evidence type="ECO:0000259" key="4">
    <source>
        <dbReference type="Pfam" id="PF06925"/>
    </source>
</evidence>
<dbReference type="Gene3D" id="3.40.50.2000">
    <property type="entry name" value="Glycogen Phosphorylase B"/>
    <property type="match status" value="2"/>
</dbReference>
<dbReference type="AlphaFoldDB" id="A0A1F5NFN5"/>
<proteinExistence type="inferred from homology"/>
<dbReference type="GO" id="GO:0016020">
    <property type="term" value="C:membrane"/>
    <property type="evidence" value="ECO:0007669"/>
    <property type="project" value="GOC"/>
</dbReference>
<dbReference type="Proteomes" id="UP000176547">
    <property type="component" value="Unassembled WGS sequence"/>
</dbReference>
<reference evidence="5 6" key="1">
    <citation type="journal article" date="2016" name="Nat. Commun.">
        <title>Thousands of microbial genomes shed light on interconnected biogeochemical processes in an aquifer system.</title>
        <authorList>
            <person name="Anantharaman K."/>
            <person name="Brown C.T."/>
            <person name="Hug L.A."/>
            <person name="Sharon I."/>
            <person name="Castelle C.J."/>
            <person name="Probst A.J."/>
            <person name="Thomas B.C."/>
            <person name="Singh A."/>
            <person name="Wilkins M.J."/>
            <person name="Karaoz U."/>
            <person name="Brodie E.L."/>
            <person name="Williams K.H."/>
            <person name="Hubbard S.S."/>
            <person name="Banfield J.F."/>
        </authorList>
    </citation>
    <scope>NUCLEOTIDE SEQUENCE [LARGE SCALE GENOMIC DNA]</scope>
</reference>
<dbReference type="SUPFAM" id="SSF53756">
    <property type="entry name" value="UDP-Glycosyltransferase/glycogen phosphorylase"/>
    <property type="match status" value="1"/>
</dbReference>
<keyword evidence="3" id="KW-0808">Transferase</keyword>
<dbReference type="GO" id="GO:0016758">
    <property type="term" value="F:hexosyltransferase activity"/>
    <property type="evidence" value="ECO:0007669"/>
    <property type="project" value="InterPro"/>
</dbReference>
<evidence type="ECO:0000256" key="1">
    <source>
        <dbReference type="ARBA" id="ARBA00006962"/>
    </source>
</evidence>
<evidence type="ECO:0000256" key="3">
    <source>
        <dbReference type="ARBA" id="ARBA00022679"/>
    </source>
</evidence>
<sequence length="386" mass="42838">MKKILVMYGSIGLGHKVVAENITVVLKTYPDVKIEMLDVLEMYRGPFTETSSRIYKFIVDHIPGLWGFFYTNPIFLKASLPFRVPLAGLKIKKFRDYFNRSKPDLILTTHPSATALASYLKKTGEYRGPLVTTFSDFHFQPYWVYPRVDKYLVMTPEQADEVGKRGFARSQVLITGLPVHPVFSEEYHDIVVRREFGFHPNRPIVLMIGGSRGWGIKIADIWALLGSAYDMELVVVAGFNSELLADLQKLRETAGSNLKVLGNLETSAVAKLCAVAKVLVTKPGGLSLAQGLLRGLPMVLVNPLPAMEELNTRYLIRYGAAVVARSSAELKSWVERILQDRKFCQGLKANSLKLANPKAAATAAAAVIDTLSGSDNMKMYGPVIKL</sequence>
<evidence type="ECO:0000313" key="5">
    <source>
        <dbReference type="EMBL" id="OGE76491.1"/>
    </source>
</evidence>
<dbReference type="PANTHER" id="PTHR43025">
    <property type="entry name" value="MONOGALACTOSYLDIACYLGLYCEROL SYNTHASE"/>
    <property type="match status" value="1"/>
</dbReference>